<evidence type="ECO:0000259" key="1">
    <source>
        <dbReference type="Pfam" id="PF16363"/>
    </source>
</evidence>
<reference evidence="2 3" key="1">
    <citation type="submission" date="2015-06" db="EMBL/GenBank/DDBJ databases">
        <title>Draft genome sequence of the purine-degrading Clostridium cylindrosporum HC-1 (DSM 605).</title>
        <authorList>
            <person name="Poehlein A."/>
            <person name="Schiel-Bengelsdorf B."/>
            <person name="Bengelsdorf F."/>
            <person name="Daniel R."/>
            <person name="Duerre P."/>
        </authorList>
    </citation>
    <scope>NUCLEOTIDE SEQUENCE [LARGE SCALE GENOMIC DNA]</scope>
    <source>
        <strain evidence="2 3">DSM 605</strain>
    </source>
</reference>
<dbReference type="GO" id="GO:0047733">
    <property type="term" value="F:CDP-glucose 4,6-dehydratase activity"/>
    <property type="evidence" value="ECO:0007669"/>
    <property type="project" value="UniProtKB-EC"/>
</dbReference>
<sequence>MSNLFNNIYQGKRVLITGHTGFKGAWLSLWLQKLGAKVIGYALEPPTEPSLFKICKLEEKITSIIGDIRDEGKLRQVFKEYKPDIVFHLAAQPLVRFSYREPKETYEINIMGTVNVLEVAKNTDSVKSVIIITTDKCYENKEWAYGYRETDSMGGYDPYSCSKSCVELIVSSYRNSFFNERGIALSSVRAGNVIGGGDWAEDRLIPDFVRSIIENKSIFIRNPLAIRPWQHVLEPLSGYLWLGALMLEDKYKYNSGWNFGPKDSDILNVEKILELAIESWGKGSIEVDKSEQPHEANFLKLDISKVASYLKWYPVYDINKSIHKTIQWYKTYYENKNEDIYEYTLKQIQHYEKEAQIQSLMWSE</sequence>
<dbReference type="RefSeq" id="WP_048569836.1">
    <property type="nucleotide sequence ID" value="NZ_LFVU01000006.1"/>
</dbReference>
<comment type="caution">
    <text evidence="2">The sequence shown here is derived from an EMBL/GenBank/DDBJ whole genome shotgun (WGS) entry which is preliminary data.</text>
</comment>
<dbReference type="PATRIC" id="fig|1121307.3.peg.2643"/>
<dbReference type="EC" id="4.2.1.45" evidence="2"/>
<evidence type="ECO:0000313" key="3">
    <source>
        <dbReference type="Proteomes" id="UP000036756"/>
    </source>
</evidence>
<dbReference type="Gene3D" id="3.90.25.10">
    <property type="entry name" value="UDP-galactose 4-epimerase, domain 1"/>
    <property type="match status" value="1"/>
</dbReference>
<dbReference type="CDD" id="cd05252">
    <property type="entry name" value="CDP_GD_SDR_e"/>
    <property type="match status" value="1"/>
</dbReference>
<dbReference type="OrthoDB" id="9779041at2"/>
<dbReference type="Proteomes" id="UP000036756">
    <property type="component" value="Unassembled WGS sequence"/>
</dbReference>
<feature type="domain" description="NAD(P)-binding" evidence="1">
    <location>
        <begin position="15"/>
        <end position="324"/>
    </location>
</feature>
<dbReference type="NCBIfam" id="TIGR02622">
    <property type="entry name" value="CDP_4_6_dhtase"/>
    <property type="match status" value="1"/>
</dbReference>
<dbReference type="InterPro" id="IPR013445">
    <property type="entry name" value="CDP_4_6_deHydtase"/>
</dbReference>
<organism evidence="2 3">
    <name type="scientific">Clostridium cylindrosporum DSM 605</name>
    <dbReference type="NCBI Taxonomy" id="1121307"/>
    <lineage>
        <taxon>Bacteria</taxon>
        <taxon>Bacillati</taxon>
        <taxon>Bacillota</taxon>
        <taxon>Clostridia</taxon>
        <taxon>Eubacteriales</taxon>
        <taxon>Clostridiaceae</taxon>
        <taxon>Clostridium</taxon>
    </lineage>
</organism>
<dbReference type="PANTHER" id="PTHR43000">
    <property type="entry name" value="DTDP-D-GLUCOSE 4,6-DEHYDRATASE-RELATED"/>
    <property type="match status" value="1"/>
</dbReference>
<keyword evidence="2" id="KW-0456">Lyase</keyword>
<dbReference type="EMBL" id="LFVU01000006">
    <property type="protein sequence ID" value="KMT22629.1"/>
    <property type="molecule type" value="Genomic_DNA"/>
</dbReference>
<name>A0A0J8DEH2_CLOCY</name>
<dbReference type="Pfam" id="PF16363">
    <property type="entry name" value="GDP_Man_Dehyd"/>
    <property type="match status" value="1"/>
</dbReference>
<keyword evidence="3" id="KW-1185">Reference proteome</keyword>
<dbReference type="SUPFAM" id="SSF51735">
    <property type="entry name" value="NAD(P)-binding Rossmann-fold domains"/>
    <property type="match status" value="1"/>
</dbReference>
<dbReference type="Gene3D" id="3.40.50.720">
    <property type="entry name" value="NAD(P)-binding Rossmann-like Domain"/>
    <property type="match status" value="1"/>
</dbReference>
<protein>
    <submittedName>
        <fullName evidence="2">CDP-glucose 4,6-dehydratase RfbG</fullName>
        <ecNumber evidence="2">4.2.1.45</ecNumber>
    </submittedName>
</protein>
<dbReference type="STRING" id="1121307.CLCY_9c00600"/>
<dbReference type="InterPro" id="IPR016040">
    <property type="entry name" value="NAD(P)-bd_dom"/>
</dbReference>
<dbReference type="AlphaFoldDB" id="A0A0J8DEH2"/>
<evidence type="ECO:0000313" key="2">
    <source>
        <dbReference type="EMBL" id="KMT22629.1"/>
    </source>
</evidence>
<gene>
    <name evidence="2" type="primary">rfbG</name>
    <name evidence="2" type="ORF">CLCY_9c00600</name>
</gene>
<proteinExistence type="predicted"/>
<accession>A0A0J8DEH2</accession>
<dbReference type="InterPro" id="IPR036291">
    <property type="entry name" value="NAD(P)-bd_dom_sf"/>
</dbReference>